<evidence type="ECO:0000256" key="13">
    <source>
        <dbReference type="SAM" id="Phobius"/>
    </source>
</evidence>
<dbReference type="GO" id="GO:0000155">
    <property type="term" value="F:phosphorelay sensor kinase activity"/>
    <property type="evidence" value="ECO:0007669"/>
    <property type="project" value="InterPro"/>
</dbReference>
<dbReference type="InterPro" id="IPR003661">
    <property type="entry name" value="HisK_dim/P_dom"/>
</dbReference>
<evidence type="ECO:0000256" key="4">
    <source>
        <dbReference type="ARBA" id="ARBA00022553"/>
    </source>
</evidence>
<evidence type="ECO:0000256" key="8">
    <source>
        <dbReference type="ARBA" id="ARBA00022777"/>
    </source>
</evidence>
<evidence type="ECO:0000256" key="3">
    <source>
        <dbReference type="ARBA" id="ARBA00012438"/>
    </source>
</evidence>
<evidence type="ECO:0000256" key="10">
    <source>
        <dbReference type="ARBA" id="ARBA00022989"/>
    </source>
</evidence>
<keyword evidence="5" id="KW-0808">Transferase</keyword>
<feature type="transmembrane region" description="Helical" evidence="13">
    <location>
        <begin position="37"/>
        <end position="54"/>
    </location>
</feature>
<dbReference type="Proteomes" id="UP000195305">
    <property type="component" value="Unassembled WGS sequence"/>
</dbReference>
<keyword evidence="11" id="KW-0902">Two-component regulatory system</keyword>
<accession>A0A1Y4T256</accession>
<feature type="domain" description="Histidine kinase" evidence="14">
    <location>
        <begin position="264"/>
        <end position="480"/>
    </location>
</feature>
<keyword evidence="16" id="KW-1185">Reference proteome</keyword>
<evidence type="ECO:0000256" key="7">
    <source>
        <dbReference type="ARBA" id="ARBA00022741"/>
    </source>
</evidence>
<feature type="transmembrane region" description="Helical" evidence="13">
    <location>
        <begin position="87"/>
        <end position="106"/>
    </location>
</feature>
<dbReference type="SMART" id="SM00387">
    <property type="entry name" value="HATPase_c"/>
    <property type="match status" value="1"/>
</dbReference>
<dbReference type="InterPro" id="IPR036890">
    <property type="entry name" value="HATPase_C_sf"/>
</dbReference>
<evidence type="ECO:0000256" key="2">
    <source>
        <dbReference type="ARBA" id="ARBA00004141"/>
    </source>
</evidence>
<dbReference type="GO" id="GO:0005886">
    <property type="term" value="C:plasma membrane"/>
    <property type="evidence" value="ECO:0007669"/>
    <property type="project" value="TreeGrafter"/>
</dbReference>
<dbReference type="SUPFAM" id="SSF47384">
    <property type="entry name" value="Homodimeric domain of signal transducing histidine kinase"/>
    <property type="match status" value="1"/>
</dbReference>
<keyword evidence="9" id="KW-0067">ATP-binding</keyword>
<dbReference type="EMBL" id="NFLJ01000003">
    <property type="protein sequence ID" value="OUQ36268.1"/>
    <property type="molecule type" value="Genomic_DNA"/>
</dbReference>
<keyword evidence="8" id="KW-0418">Kinase</keyword>
<name>A0A1Y4T256_9FIRM</name>
<comment type="catalytic activity">
    <reaction evidence="1">
        <text>ATP + protein L-histidine = ADP + protein N-phospho-L-histidine.</text>
        <dbReference type="EC" id="2.7.13.3"/>
    </reaction>
</comment>
<dbReference type="OrthoDB" id="9806130at2"/>
<feature type="transmembrane region" description="Helical" evidence="13">
    <location>
        <begin position="191"/>
        <end position="209"/>
    </location>
</feature>
<evidence type="ECO:0000313" key="16">
    <source>
        <dbReference type="Proteomes" id="UP000195305"/>
    </source>
</evidence>
<dbReference type="PROSITE" id="PS51257">
    <property type="entry name" value="PROKAR_LIPOPROTEIN"/>
    <property type="match status" value="1"/>
</dbReference>
<dbReference type="Pfam" id="PF00512">
    <property type="entry name" value="HisKA"/>
    <property type="match status" value="1"/>
</dbReference>
<dbReference type="EC" id="2.7.13.3" evidence="3"/>
<dbReference type="InterPro" id="IPR036097">
    <property type="entry name" value="HisK_dim/P_sf"/>
</dbReference>
<keyword evidence="7" id="KW-0547">Nucleotide-binding</keyword>
<dbReference type="PROSITE" id="PS50109">
    <property type="entry name" value="HIS_KIN"/>
    <property type="match status" value="1"/>
</dbReference>
<proteinExistence type="predicted"/>
<evidence type="ECO:0000256" key="6">
    <source>
        <dbReference type="ARBA" id="ARBA00022692"/>
    </source>
</evidence>
<organism evidence="15 16">
    <name type="scientific">Massilimicrobiota timonensis</name>
    <dbReference type="NCBI Taxonomy" id="1776392"/>
    <lineage>
        <taxon>Bacteria</taxon>
        <taxon>Bacillati</taxon>
        <taxon>Bacillota</taxon>
        <taxon>Erysipelotrichia</taxon>
        <taxon>Erysipelotrichales</taxon>
        <taxon>Erysipelotrichaceae</taxon>
        <taxon>Massilimicrobiota</taxon>
    </lineage>
</organism>
<keyword evidence="4" id="KW-0597">Phosphoprotein</keyword>
<dbReference type="GO" id="GO:0005524">
    <property type="term" value="F:ATP binding"/>
    <property type="evidence" value="ECO:0007669"/>
    <property type="project" value="UniProtKB-KW"/>
</dbReference>
<dbReference type="Gene3D" id="1.10.287.130">
    <property type="match status" value="1"/>
</dbReference>
<dbReference type="InterPro" id="IPR005467">
    <property type="entry name" value="His_kinase_dom"/>
</dbReference>
<evidence type="ECO:0000256" key="11">
    <source>
        <dbReference type="ARBA" id="ARBA00023012"/>
    </source>
</evidence>
<dbReference type="Gene3D" id="3.30.565.10">
    <property type="entry name" value="Histidine kinase-like ATPase, C-terminal domain"/>
    <property type="match status" value="1"/>
</dbReference>
<evidence type="ECO:0000313" key="15">
    <source>
        <dbReference type="EMBL" id="OUQ36268.1"/>
    </source>
</evidence>
<feature type="transmembrane region" description="Helical" evidence="13">
    <location>
        <begin position="61"/>
        <end position="81"/>
    </location>
</feature>
<evidence type="ECO:0000256" key="12">
    <source>
        <dbReference type="ARBA" id="ARBA00023136"/>
    </source>
</evidence>
<keyword evidence="10 13" id="KW-1133">Transmembrane helix</keyword>
<evidence type="ECO:0000256" key="1">
    <source>
        <dbReference type="ARBA" id="ARBA00000085"/>
    </source>
</evidence>
<dbReference type="PANTHER" id="PTHR45569">
    <property type="entry name" value="SENSOR PROTEIN KDPD"/>
    <property type="match status" value="1"/>
</dbReference>
<dbReference type="SUPFAM" id="SSF55874">
    <property type="entry name" value="ATPase domain of HSP90 chaperone/DNA topoisomerase II/histidine kinase"/>
    <property type="match status" value="1"/>
</dbReference>
<comment type="subcellular location">
    <subcellularLocation>
        <location evidence="2">Membrane</location>
        <topology evidence="2">Multi-pass membrane protein</topology>
    </subcellularLocation>
</comment>
<comment type="caution">
    <text evidence="15">The sequence shown here is derived from an EMBL/GenBank/DDBJ whole genome shotgun (WGS) entry which is preliminary data.</text>
</comment>
<dbReference type="Pfam" id="PF13493">
    <property type="entry name" value="DUF4118"/>
    <property type="match status" value="1"/>
</dbReference>
<dbReference type="InterPro" id="IPR003594">
    <property type="entry name" value="HATPase_dom"/>
</dbReference>
<dbReference type="InterPro" id="IPR004358">
    <property type="entry name" value="Sig_transdc_His_kin-like_C"/>
</dbReference>
<dbReference type="Gene3D" id="1.20.120.620">
    <property type="entry name" value="Backbone structure of the membrane domain of e. Coli histidine kinase receptor kdpd"/>
    <property type="match status" value="1"/>
</dbReference>
<keyword evidence="6 13" id="KW-0812">Transmembrane</keyword>
<evidence type="ECO:0000256" key="5">
    <source>
        <dbReference type="ARBA" id="ARBA00022679"/>
    </source>
</evidence>
<evidence type="ECO:0000259" key="14">
    <source>
        <dbReference type="PROSITE" id="PS50109"/>
    </source>
</evidence>
<reference evidence="15 16" key="1">
    <citation type="journal article" date="2018" name="BMC Genomics">
        <title>Whole genome sequencing and function prediction of 133 gut anaerobes isolated from chicken caecum in pure cultures.</title>
        <authorList>
            <person name="Medvecky M."/>
            <person name="Cejkova D."/>
            <person name="Polansky O."/>
            <person name="Karasova D."/>
            <person name="Kubasova T."/>
            <person name="Cizek A."/>
            <person name="Rychlik I."/>
        </authorList>
    </citation>
    <scope>NUCLEOTIDE SEQUENCE [LARGE SCALE GENOMIC DNA]</scope>
    <source>
        <strain evidence="15 16">An13</strain>
    </source>
</reference>
<gene>
    <name evidence="15" type="ORF">B5E75_01720</name>
</gene>
<dbReference type="SMART" id="SM00388">
    <property type="entry name" value="HisKA"/>
    <property type="match status" value="1"/>
</dbReference>
<dbReference type="AlphaFoldDB" id="A0A1Y4T256"/>
<dbReference type="InterPro" id="IPR038318">
    <property type="entry name" value="KdpD_sf"/>
</dbReference>
<keyword evidence="12 13" id="KW-0472">Membrane</keyword>
<dbReference type="InterPro" id="IPR025201">
    <property type="entry name" value="KdpD_TM"/>
</dbReference>
<dbReference type="Pfam" id="PF02518">
    <property type="entry name" value="HATPase_c"/>
    <property type="match status" value="1"/>
</dbReference>
<protein>
    <recommendedName>
        <fullName evidence="3">histidine kinase</fullName>
        <ecNumber evidence="3">2.7.13.3</ecNumber>
    </recommendedName>
</protein>
<dbReference type="InterPro" id="IPR052023">
    <property type="entry name" value="Histidine_kinase_KdpD"/>
</dbReference>
<dbReference type="PRINTS" id="PR00344">
    <property type="entry name" value="BCTRLSENSOR"/>
</dbReference>
<sequence>MKMKFKSYIHSLLITVILLVIASCVGLFFQYLDWSEITIVLIYIISILIISLLTKGYIYGIISSIIATFLFNYFFTAPYYTLLFYDSRYFITFISMTLTSIIVSTLTSRIQLSQNQAYKNAQNMKMLYELTNHLSKITDKQRLYDEVYHILNQYFHYPIDFIFLDYHNEHKHQDIIDCFRNENQKYIIKDMYIFFPLYGVSRLLGILFFKDDNFQHMDETQKHIFYLMIDNISLALDRIYSIEEQLKLNEASIKEHYRSNLLRSISHDLRTPLSGIMGTSEMIMGINQPTSSSYHLAQDIYQEADWLYLMVQNILSLTKVQEGKLVIHKEYEAIEEVIGSAISHVQKNMSERQIEVHVPDEVMMVPMDAQLIQQVIINLLDNAFKHTSNNEKIVINAYKQDHQCYLVVEDYGDGFLGEDPQKLFGMFYTQHQSYSDSFKGVGLGLTICKAIIEAHQGTIEAKECLNHQGAQFIITLPMEDEYESNNISC</sequence>
<evidence type="ECO:0000256" key="9">
    <source>
        <dbReference type="ARBA" id="ARBA00022840"/>
    </source>
</evidence>
<feature type="transmembrane region" description="Helical" evidence="13">
    <location>
        <begin position="12"/>
        <end position="31"/>
    </location>
</feature>
<dbReference type="FunFam" id="3.30.565.10:FF:000006">
    <property type="entry name" value="Sensor histidine kinase WalK"/>
    <property type="match status" value="1"/>
</dbReference>
<dbReference type="PANTHER" id="PTHR45569:SF1">
    <property type="entry name" value="SENSOR PROTEIN KDPD"/>
    <property type="match status" value="1"/>
</dbReference>
<dbReference type="CDD" id="cd00082">
    <property type="entry name" value="HisKA"/>
    <property type="match status" value="1"/>
</dbReference>